<dbReference type="Gene3D" id="1.25.40.10">
    <property type="entry name" value="Tetratricopeptide repeat domain"/>
    <property type="match status" value="2"/>
</dbReference>
<dbReference type="InterPro" id="IPR011990">
    <property type="entry name" value="TPR-like_helical_dom_sf"/>
</dbReference>
<dbReference type="PANTHER" id="PTHR45586:SF1">
    <property type="entry name" value="LIPOPOLYSACCHARIDE ASSEMBLY PROTEIN B"/>
    <property type="match status" value="1"/>
</dbReference>
<dbReference type="SMART" id="SM00028">
    <property type="entry name" value="TPR"/>
    <property type="match status" value="7"/>
</dbReference>
<organism evidence="4 5">
    <name type="scientific">Limisphaera ngatamarikiensis</name>
    <dbReference type="NCBI Taxonomy" id="1324935"/>
    <lineage>
        <taxon>Bacteria</taxon>
        <taxon>Pseudomonadati</taxon>
        <taxon>Verrucomicrobiota</taxon>
        <taxon>Verrucomicrobiia</taxon>
        <taxon>Limisphaerales</taxon>
        <taxon>Limisphaeraceae</taxon>
        <taxon>Limisphaera</taxon>
    </lineage>
</organism>
<evidence type="ECO:0000256" key="1">
    <source>
        <dbReference type="ARBA" id="ARBA00022737"/>
    </source>
</evidence>
<keyword evidence="5" id="KW-1185">Reference proteome</keyword>
<keyword evidence="2 3" id="KW-0802">TPR repeat</keyword>
<dbReference type="InterPro" id="IPR019734">
    <property type="entry name" value="TPR_rpt"/>
</dbReference>
<evidence type="ECO:0000256" key="3">
    <source>
        <dbReference type="PROSITE-ProRule" id="PRU00339"/>
    </source>
</evidence>
<evidence type="ECO:0000313" key="5">
    <source>
        <dbReference type="Proteomes" id="UP000477311"/>
    </source>
</evidence>
<comment type="caution">
    <text evidence="4">The sequence shown here is derived from an EMBL/GenBank/DDBJ whole genome shotgun (WGS) entry which is preliminary data.</text>
</comment>
<dbReference type="RefSeq" id="WP_165108099.1">
    <property type="nucleotide sequence ID" value="NZ_JAAKYA010000072.1"/>
</dbReference>
<name>A0A6M1RR38_9BACT</name>
<proteinExistence type="predicted"/>
<accession>A0A6M1RR38</accession>
<dbReference type="PROSITE" id="PS50005">
    <property type="entry name" value="TPR"/>
    <property type="match status" value="3"/>
</dbReference>
<feature type="repeat" description="TPR" evidence="3">
    <location>
        <begin position="310"/>
        <end position="343"/>
    </location>
</feature>
<dbReference type="Proteomes" id="UP000477311">
    <property type="component" value="Unassembled WGS sequence"/>
</dbReference>
<reference evidence="4 5" key="1">
    <citation type="submission" date="2020-02" db="EMBL/GenBank/DDBJ databases">
        <title>Draft genome sequence of Limisphaera ngatamarikiensis NGM72.4T, a thermophilic Verrucomicrobia grouped in subdivision 3.</title>
        <authorList>
            <person name="Carere C.R."/>
            <person name="Steen J."/>
            <person name="Hugenholtz P."/>
            <person name="Stott M.B."/>
        </authorList>
    </citation>
    <scope>NUCLEOTIDE SEQUENCE [LARGE SCALE GENOMIC DNA]</scope>
    <source>
        <strain evidence="4 5">NGM72.4</strain>
    </source>
</reference>
<gene>
    <name evidence="4" type="ORF">G4L39_10645</name>
</gene>
<keyword evidence="1" id="KW-0677">Repeat</keyword>
<feature type="repeat" description="TPR" evidence="3">
    <location>
        <begin position="453"/>
        <end position="486"/>
    </location>
</feature>
<dbReference type="SUPFAM" id="SSF48452">
    <property type="entry name" value="TPR-like"/>
    <property type="match status" value="2"/>
</dbReference>
<evidence type="ECO:0000256" key="2">
    <source>
        <dbReference type="ARBA" id="ARBA00022803"/>
    </source>
</evidence>
<dbReference type="Pfam" id="PF13432">
    <property type="entry name" value="TPR_16"/>
    <property type="match status" value="1"/>
</dbReference>
<dbReference type="PANTHER" id="PTHR45586">
    <property type="entry name" value="TPR REPEAT-CONTAINING PROTEIN PA4667"/>
    <property type="match status" value="1"/>
</dbReference>
<sequence length="506" mass="55728">MAKRRRCAGPGWPCGRWWLPGLWVWVVAVCMVRDVEAATRGRTRTQTGAVPAERGSVTNAVGPVPAFAPVDSSDPLSAFWNDIEFQRRLYGSYGFHGTWEPAMREEEKQVWRERVAPALREDPARAVEVLRSLAGPESSAVFDFALGTALFQCGDLTNARPWLESAVAKHPDYLRAWKNLGFVSLRLGDYAGAIRALSRAMELGGADGATLGMLGFAHLQAGRPVAAAAATEQALVFRPDDLALQMQLLQAWSASGRLEPALKLVDEILAAHPDRAALWTWKAKLHLMRDERAEAAVAYETVRRLGAARAEDLFTLADLYVLLGTPETALPVYQEALEKDPAAGWARVVRAVEVMVGQGRTDMAAKYMETMERSGDGTVPGEQAGAWGRLKARLAMARGDLDGALQVLERLLERDPLDGVALMLAGDCYAQKGDRDRAEFRYQAAAQIESVAPEALVKLAQLLVRHQEYRRAVELLQQAQRLRPRETVQRYLEEVLKLAGQRPVAS</sequence>
<dbReference type="EMBL" id="JAAKYA010000072">
    <property type="protein sequence ID" value="NGO39847.1"/>
    <property type="molecule type" value="Genomic_DNA"/>
</dbReference>
<evidence type="ECO:0000313" key="4">
    <source>
        <dbReference type="EMBL" id="NGO39847.1"/>
    </source>
</evidence>
<feature type="repeat" description="TPR" evidence="3">
    <location>
        <begin position="174"/>
        <end position="207"/>
    </location>
</feature>
<dbReference type="InterPro" id="IPR051012">
    <property type="entry name" value="CellSynth/LPSAsmb/PSIAsmb"/>
</dbReference>
<dbReference type="AlphaFoldDB" id="A0A6M1RR38"/>
<protein>
    <submittedName>
        <fullName evidence="4">Tetratricopeptide repeat protein</fullName>
    </submittedName>
</protein>
<dbReference type="Pfam" id="PF14559">
    <property type="entry name" value="TPR_19"/>
    <property type="match status" value="2"/>
</dbReference>